<comment type="caution">
    <text evidence="2">The sequence shown here is derived from an EMBL/GenBank/DDBJ whole genome shotgun (WGS) entry which is preliminary data.</text>
</comment>
<dbReference type="EMBL" id="JAYMYQ010000005">
    <property type="protein sequence ID" value="KAK7330075.1"/>
    <property type="molecule type" value="Genomic_DNA"/>
</dbReference>
<keyword evidence="3" id="KW-1185">Reference proteome</keyword>
<evidence type="ECO:0000313" key="2">
    <source>
        <dbReference type="EMBL" id="KAK7330075.1"/>
    </source>
</evidence>
<name>A0AAN9L5Y7_CANGL</name>
<evidence type="ECO:0000256" key="1">
    <source>
        <dbReference type="SAM" id="MobiDB-lite"/>
    </source>
</evidence>
<protein>
    <submittedName>
        <fullName evidence="2">Uncharacterized protein</fullName>
    </submittedName>
</protein>
<dbReference type="Proteomes" id="UP001367508">
    <property type="component" value="Unassembled WGS sequence"/>
</dbReference>
<gene>
    <name evidence="2" type="ORF">VNO77_24260</name>
</gene>
<dbReference type="AlphaFoldDB" id="A0AAN9L5Y7"/>
<accession>A0AAN9L5Y7</accession>
<feature type="region of interest" description="Disordered" evidence="1">
    <location>
        <begin position="1"/>
        <end position="23"/>
    </location>
</feature>
<proteinExistence type="predicted"/>
<organism evidence="2 3">
    <name type="scientific">Canavalia gladiata</name>
    <name type="common">Sword bean</name>
    <name type="synonym">Dolichos gladiatus</name>
    <dbReference type="NCBI Taxonomy" id="3824"/>
    <lineage>
        <taxon>Eukaryota</taxon>
        <taxon>Viridiplantae</taxon>
        <taxon>Streptophyta</taxon>
        <taxon>Embryophyta</taxon>
        <taxon>Tracheophyta</taxon>
        <taxon>Spermatophyta</taxon>
        <taxon>Magnoliopsida</taxon>
        <taxon>eudicotyledons</taxon>
        <taxon>Gunneridae</taxon>
        <taxon>Pentapetalae</taxon>
        <taxon>rosids</taxon>
        <taxon>fabids</taxon>
        <taxon>Fabales</taxon>
        <taxon>Fabaceae</taxon>
        <taxon>Papilionoideae</taxon>
        <taxon>50 kb inversion clade</taxon>
        <taxon>NPAAA clade</taxon>
        <taxon>indigoferoid/millettioid clade</taxon>
        <taxon>Phaseoleae</taxon>
        <taxon>Canavalia</taxon>
    </lineage>
</organism>
<evidence type="ECO:0000313" key="3">
    <source>
        <dbReference type="Proteomes" id="UP001367508"/>
    </source>
</evidence>
<reference evidence="2 3" key="1">
    <citation type="submission" date="2024-01" db="EMBL/GenBank/DDBJ databases">
        <title>The genomes of 5 underutilized Papilionoideae crops provide insights into root nodulation and disease resistanc.</title>
        <authorList>
            <person name="Jiang F."/>
        </authorList>
    </citation>
    <scope>NUCLEOTIDE SEQUENCE [LARGE SCALE GENOMIC DNA]</scope>
    <source>
        <strain evidence="2">LVBAO_FW01</strain>
        <tissue evidence="2">Leaves</tissue>
    </source>
</reference>
<sequence length="134" mass="14867">MEREKESCKQNPRRVSPSAGSRQARFGAGVPARFCLHAASAYIVAPECIDSDSHQMMNLNCVGENDNVWDMGNRESDVGEVQSEDGFTCGSSTIRSQIEPRQYHFIIHACFPAHPNSSDSLVGIFPRFINLFNS</sequence>